<dbReference type="AlphaFoldDB" id="A0A3A8PV13"/>
<organism evidence="2 3">
    <name type="scientific">Corallococcus aberystwythensis</name>
    <dbReference type="NCBI Taxonomy" id="2316722"/>
    <lineage>
        <taxon>Bacteria</taxon>
        <taxon>Pseudomonadati</taxon>
        <taxon>Myxococcota</taxon>
        <taxon>Myxococcia</taxon>
        <taxon>Myxococcales</taxon>
        <taxon>Cystobacterineae</taxon>
        <taxon>Myxococcaceae</taxon>
        <taxon>Corallococcus</taxon>
    </lineage>
</organism>
<feature type="chain" id="PRO_5017238683" description="Outer membrane protein beta-barrel domain-containing protein" evidence="1">
    <location>
        <begin position="23"/>
        <end position="223"/>
    </location>
</feature>
<accession>A0A3A8PV13</accession>
<evidence type="ECO:0000313" key="3">
    <source>
        <dbReference type="Proteomes" id="UP000267003"/>
    </source>
</evidence>
<name>A0A3A8PV13_9BACT</name>
<evidence type="ECO:0000256" key="1">
    <source>
        <dbReference type="SAM" id="SignalP"/>
    </source>
</evidence>
<evidence type="ECO:0000313" key="2">
    <source>
        <dbReference type="EMBL" id="RKH55314.1"/>
    </source>
</evidence>
<reference evidence="3" key="1">
    <citation type="submission" date="2018-09" db="EMBL/GenBank/DDBJ databases">
        <authorList>
            <person name="Livingstone P.G."/>
            <person name="Whitworth D.E."/>
        </authorList>
    </citation>
    <scope>NUCLEOTIDE SEQUENCE [LARGE SCALE GENOMIC DNA]</scope>
    <source>
        <strain evidence="3">AB050A</strain>
    </source>
</reference>
<proteinExistence type="predicted"/>
<comment type="caution">
    <text evidence="2">The sequence shown here is derived from an EMBL/GenBank/DDBJ whole genome shotgun (WGS) entry which is preliminary data.</text>
</comment>
<keyword evidence="3" id="KW-1185">Reference proteome</keyword>
<dbReference type="OrthoDB" id="5518307at2"/>
<dbReference type="EMBL" id="RAWK01000338">
    <property type="protein sequence ID" value="RKH55314.1"/>
    <property type="molecule type" value="Genomic_DNA"/>
</dbReference>
<protein>
    <recommendedName>
        <fullName evidence="4">Outer membrane protein beta-barrel domain-containing protein</fullName>
    </recommendedName>
</protein>
<gene>
    <name evidence="2" type="ORF">D7W81_36515</name>
</gene>
<dbReference type="RefSeq" id="WP_120559999.1">
    <property type="nucleotide sequence ID" value="NZ_RAWK01000338.1"/>
</dbReference>
<dbReference type="Proteomes" id="UP000267003">
    <property type="component" value="Unassembled WGS sequence"/>
</dbReference>
<sequence>MVSTTQWKLGVSLVLVSAVAFAEEGVTTGSFPVERRNVVTVSVPLQSQSTQVALEGEHVMGERFSVGLGVFAAFNRVQSRFRVPEPSGLEGFDSTSYELGLAPSVRFYLTGRAPQGLWLAPRLEVGVGRSSNSAVGDIPDAQFINDTDADTLWSVGGTAVLGYSMVLESGFTVQGGVGVGARRNGIAYDSVRLGPTGESGLVRIHQSTWLFTQRILLNVGWAF</sequence>
<feature type="signal peptide" evidence="1">
    <location>
        <begin position="1"/>
        <end position="22"/>
    </location>
</feature>
<evidence type="ECO:0008006" key="4">
    <source>
        <dbReference type="Google" id="ProtNLM"/>
    </source>
</evidence>
<keyword evidence="1" id="KW-0732">Signal</keyword>